<name>A0A654LT64_9ARCH</name>
<reference evidence="3" key="1">
    <citation type="submission" date="2015-10" db="EMBL/GenBank/DDBJ databases">
        <title>Niche specialization of a soil ammonia-oxidizing archaeon, Candidatus Nitrosocosmicus oleophilus.</title>
        <authorList>
            <person name="Jung M.-Y."/>
            <person name="Rhee S.-K."/>
        </authorList>
    </citation>
    <scope>NUCLEOTIDE SEQUENCE [LARGE SCALE GENOMIC DNA]</scope>
    <source>
        <strain evidence="3">MY3</strain>
    </source>
</reference>
<keyword evidence="3" id="KW-1185">Reference proteome</keyword>
<feature type="compositionally biased region" description="Low complexity" evidence="1">
    <location>
        <begin position="120"/>
        <end position="133"/>
    </location>
</feature>
<proteinExistence type="predicted"/>
<protein>
    <submittedName>
        <fullName evidence="2">Uncharacterized protein</fullName>
    </submittedName>
</protein>
<dbReference type="KEGG" id="taa:NMY3_00003"/>
<dbReference type="EMBL" id="CP012850">
    <property type="protein sequence ID" value="ALI34217.1"/>
    <property type="molecule type" value="Genomic_DNA"/>
</dbReference>
<evidence type="ECO:0000256" key="1">
    <source>
        <dbReference type="SAM" id="MobiDB-lite"/>
    </source>
</evidence>
<evidence type="ECO:0000313" key="2">
    <source>
        <dbReference type="EMBL" id="ALI34217.1"/>
    </source>
</evidence>
<dbReference type="OrthoDB" id="12227at2157"/>
<accession>A0A654LT64</accession>
<sequence length="158" mass="15994">MKYLSLLLLSVLFIPVVQVAHAQNIVEEIGQAFNNLTSGMMGGNETSGNASSTGSANQTSGNASSTGSANQTSGNASSTGSANQTSGNASSTGSANQTSTDVGSFQELQNLTSGNQEIMSNNTSLSGGNTSLGQGMEQEQYVEPENQSNALSSANNTQ</sequence>
<dbReference type="RefSeq" id="WP_196816915.1">
    <property type="nucleotide sequence ID" value="NZ_CP012850.1"/>
</dbReference>
<feature type="region of interest" description="Disordered" evidence="1">
    <location>
        <begin position="43"/>
        <end position="158"/>
    </location>
</feature>
<feature type="compositionally biased region" description="Polar residues" evidence="1">
    <location>
        <begin position="43"/>
        <end position="119"/>
    </location>
</feature>
<dbReference type="Proteomes" id="UP000058925">
    <property type="component" value="Chromosome"/>
</dbReference>
<evidence type="ECO:0000313" key="3">
    <source>
        <dbReference type="Proteomes" id="UP000058925"/>
    </source>
</evidence>
<gene>
    <name evidence="2" type="ORF">NMY3_00003</name>
</gene>
<feature type="compositionally biased region" description="Polar residues" evidence="1">
    <location>
        <begin position="145"/>
        <end position="158"/>
    </location>
</feature>
<dbReference type="GeneID" id="60420232"/>
<organism evidence="2 3">
    <name type="scientific">Candidatus Nitrosocosmicus oleophilus</name>
    <dbReference type="NCBI Taxonomy" id="1353260"/>
    <lineage>
        <taxon>Archaea</taxon>
        <taxon>Nitrososphaerota</taxon>
        <taxon>Nitrososphaeria</taxon>
        <taxon>Nitrososphaerales</taxon>
        <taxon>Nitrososphaeraceae</taxon>
        <taxon>Candidatus Nitrosocosmicus</taxon>
    </lineage>
</organism>
<dbReference type="AlphaFoldDB" id="A0A654LT64"/>